<sequence length="215" mass="23302">MPGVVYLLERVGIAYFAHLSHGIMFVFGRPWNLAIRCAAGTRSHDNVLPIVCLNTFILLVSGRYSEFHGGPSQLIRSRGHRLAPNPPPPSFPGLRAAKQWRAPSGGSGRPTVHSPDRAANNLKKALPWDRSVSSALLTSGRCSKFRDSLTRLVLSHVLCLTLPLPPLVHRASSVWPRGAPIYIAALCRRSVTFVRGAGPRSRPREVLSAGTGGAH</sequence>
<evidence type="ECO:0000313" key="2">
    <source>
        <dbReference type="EMBL" id="KAJ1192775.1"/>
    </source>
</evidence>
<keyword evidence="3" id="KW-1185">Reference proteome</keyword>
<dbReference type="Proteomes" id="UP001066276">
    <property type="component" value="Chromosome 2_2"/>
</dbReference>
<evidence type="ECO:0000313" key="3">
    <source>
        <dbReference type="Proteomes" id="UP001066276"/>
    </source>
</evidence>
<name>A0AAV7UUJ1_PLEWA</name>
<gene>
    <name evidence="2" type="ORF">NDU88_002081</name>
</gene>
<reference evidence="2" key="1">
    <citation type="journal article" date="2022" name="bioRxiv">
        <title>Sequencing and chromosome-scale assembly of the giantPleurodeles waltlgenome.</title>
        <authorList>
            <person name="Brown T."/>
            <person name="Elewa A."/>
            <person name="Iarovenko S."/>
            <person name="Subramanian E."/>
            <person name="Araus A.J."/>
            <person name="Petzold A."/>
            <person name="Susuki M."/>
            <person name="Suzuki K.-i.T."/>
            <person name="Hayashi T."/>
            <person name="Toyoda A."/>
            <person name="Oliveira C."/>
            <person name="Osipova E."/>
            <person name="Leigh N.D."/>
            <person name="Simon A."/>
            <person name="Yun M.H."/>
        </authorList>
    </citation>
    <scope>NUCLEOTIDE SEQUENCE</scope>
    <source>
        <strain evidence="2">20211129_DDA</strain>
        <tissue evidence="2">Liver</tissue>
    </source>
</reference>
<dbReference type="EMBL" id="JANPWB010000004">
    <property type="protein sequence ID" value="KAJ1192775.1"/>
    <property type="molecule type" value="Genomic_DNA"/>
</dbReference>
<proteinExistence type="predicted"/>
<protein>
    <submittedName>
        <fullName evidence="2">Uncharacterized protein</fullName>
    </submittedName>
</protein>
<evidence type="ECO:0000256" key="1">
    <source>
        <dbReference type="SAM" id="MobiDB-lite"/>
    </source>
</evidence>
<comment type="caution">
    <text evidence="2">The sequence shown here is derived from an EMBL/GenBank/DDBJ whole genome shotgun (WGS) entry which is preliminary data.</text>
</comment>
<feature type="region of interest" description="Disordered" evidence="1">
    <location>
        <begin position="93"/>
        <end position="117"/>
    </location>
</feature>
<accession>A0AAV7UUJ1</accession>
<organism evidence="2 3">
    <name type="scientific">Pleurodeles waltl</name>
    <name type="common">Iberian ribbed newt</name>
    <dbReference type="NCBI Taxonomy" id="8319"/>
    <lineage>
        <taxon>Eukaryota</taxon>
        <taxon>Metazoa</taxon>
        <taxon>Chordata</taxon>
        <taxon>Craniata</taxon>
        <taxon>Vertebrata</taxon>
        <taxon>Euteleostomi</taxon>
        <taxon>Amphibia</taxon>
        <taxon>Batrachia</taxon>
        <taxon>Caudata</taxon>
        <taxon>Salamandroidea</taxon>
        <taxon>Salamandridae</taxon>
        <taxon>Pleurodelinae</taxon>
        <taxon>Pleurodeles</taxon>
    </lineage>
</organism>
<dbReference type="AlphaFoldDB" id="A0AAV7UUJ1"/>